<sequence>MYRKGTSYQLTKKRVTMTIKKRSKLLKFIPVLAFLIVLGSCSKSEPTAVEPEPDPVAPEAMFNRLITVKNFGEDLPAGSAPTTAQSPIYYSLEQNKAVTPDYKLTARWDISCSEIYRSFINCNNTANGFGKGGPGKGGILIVKKKFEDVIDIPSDAEFRKGEKAYGTDDSGAFGEGLGWYLYDFDGVIKGGGAENKKHVCYPIESNTLIVRTAQGNYAKIKIQSIYKDLLDPKDWFKDSPTPFFTFQYMLAKAGSTKFVIAN</sequence>
<dbReference type="Pfam" id="PF14064">
    <property type="entry name" value="HmuY"/>
    <property type="match status" value="1"/>
</dbReference>
<comment type="caution">
    <text evidence="1">The sequence shown here is derived from an EMBL/GenBank/DDBJ whole genome shotgun (WGS) entry which is preliminary data.</text>
</comment>
<evidence type="ECO:0008006" key="3">
    <source>
        <dbReference type="Google" id="ProtNLM"/>
    </source>
</evidence>
<protein>
    <recommendedName>
        <fullName evidence="3">HmuY protein</fullName>
    </recommendedName>
</protein>
<name>A0ABU0U925_9SPHI</name>
<gene>
    <name evidence="1" type="ORF">QE382_003032</name>
</gene>
<reference evidence="1 2" key="1">
    <citation type="submission" date="2023-07" db="EMBL/GenBank/DDBJ databases">
        <title>Functional and genomic diversity of the sorghum phyllosphere microbiome.</title>
        <authorList>
            <person name="Shade A."/>
        </authorList>
    </citation>
    <scope>NUCLEOTIDE SEQUENCE [LARGE SCALE GENOMIC DNA]</scope>
    <source>
        <strain evidence="1 2">SORGH_AS_0892</strain>
    </source>
</reference>
<dbReference type="CDD" id="cd12105">
    <property type="entry name" value="HmuY"/>
    <property type="match status" value="1"/>
</dbReference>
<proteinExistence type="predicted"/>
<accession>A0ABU0U925</accession>
<organism evidence="1 2">
    <name type="scientific">Sphingobacterium zeae</name>
    <dbReference type="NCBI Taxonomy" id="1776859"/>
    <lineage>
        <taxon>Bacteria</taxon>
        <taxon>Pseudomonadati</taxon>
        <taxon>Bacteroidota</taxon>
        <taxon>Sphingobacteriia</taxon>
        <taxon>Sphingobacteriales</taxon>
        <taxon>Sphingobacteriaceae</taxon>
        <taxon>Sphingobacterium</taxon>
    </lineage>
</organism>
<evidence type="ECO:0000313" key="1">
    <source>
        <dbReference type="EMBL" id="MDQ1151048.1"/>
    </source>
</evidence>
<dbReference type="InterPro" id="IPR025921">
    <property type="entry name" value="HmuY"/>
</dbReference>
<evidence type="ECO:0000313" key="2">
    <source>
        <dbReference type="Proteomes" id="UP001244640"/>
    </source>
</evidence>
<dbReference type="Proteomes" id="UP001244640">
    <property type="component" value="Unassembled WGS sequence"/>
</dbReference>
<keyword evidence="2" id="KW-1185">Reference proteome</keyword>
<dbReference type="EMBL" id="JAUTBA010000001">
    <property type="protein sequence ID" value="MDQ1151048.1"/>
    <property type="molecule type" value="Genomic_DNA"/>
</dbReference>